<dbReference type="Pfam" id="PF07980">
    <property type="entry name" value="SusD_RagB"/>
    <property type="match status" value="1"/>
</dbReference>
<evidence type="ECO:0000313" key="8">
    <source>
        <dbReference type="EMBL" id="GEO11902.1"/>
    </source>
</evidence>
<proteinExistence type="inferred from homology"/>
<reference evidence="8 9" key="1">
    <citation type="submission" date="2019-07" db="EMBL/GenBank/DDBJ databases">
        <title>Whole genome shotgun sequence of Segetibacter aerophilus NBRC 106135.</title>
        <authorList>
            <person name="Hosoyama A."/>
            <person name="Uohara A."/>
            <person name="Ohji S."/>
            <person name="Ichikawa N."/>
        </authorList>
    </citation>
    <scope>NUCLEOTIDE SEQUENCE [LARGE SCALE GENOMIC DNA]</scope>
    <source>
        <strain evidence="8 9">NBRC 106135</strain>
    </source>
</reference>
<keyword evidence="9" id="KW-1185">Reference proteome</keyword>
<keyword evidence="4" id="KW-0472">Membrane</keyword>
<dbReference type="InterPro" id="IPR012944">
    <property type="entry name" value="SusD_RagB_dom"/>
</dbReference>
<dbReference type="Pfam" id="PF14322">
    <property type="entry name" value="SusD-like_3"/>
    <property type="match status" value="1"/>
</dbReference>
<protein>
    <submittedName>
        <fullName evidence="8">Membrane protein</fullName>
    </submittedName>
</protein>
<evidence type="ECO:0000256" key="3">
    <source>
        <dbReference type="ARBA" id="ARBA00022729"/>
    </source>
</evidence>
<dbReference type="CDD" id="cd08977">
    <property type="entry name" value="SusD"/>
    <property type="match status" value="1"/>
</dbReference>
<evidence type="ECO:0000256" key="5">
    <source>
        <dbReference type="ARBA" id="ARBA00023237"/>
    </source>
</evidence>
<gene>
    <name evidence="8" type="ORF">SAE01_43980</name>
</gene>
<evidence type="ECO:0000256" key="2">
    <source>
        <dbReference type="ARBA" id="ARBA00006275"/>
    </source>
</evidence>
<feature type="domain" description="RagB/SusD" evidence="6">
    <location>
        <begin position="284"/>
        <end position="525"/>
    </location>
</feature>
<evidence type="ECO:0000256" key="4">
    <source>
        <dbReference type="ARBA" id="ARBA00023136"/>
    </source>
</evidence>
<dbReference type="InterPro" id="IPR033985">
    <property type="entry name" value="SusD-like_N"/>
</dbReference>
<comment type="subcellular location">
    <subcellularLocation>
        <location evidence="1">Cell outer membrane</location>
    </subcellularLocation>
</comment>
<dbReference type="Gene3D" id="1.25.40.390">
    <property type="match status" value="1"/>
</dbReference>
<dbReference type="InterPro" id="IPR011990">
    <property type="entry name" value="TPR-like_helical_dom_sf"/>
</dbReference>
<keyword evidence="3" id="KW-0732">Signal</keyword>
<evidence type="ECO:0000259" key="7">
    <source>
        <dbReference type="Pfam" id="PF14322"/>
    </source>
</evidence>
<evidence type="ECO:0000259" key="6">
    <source>
        <dbReference type="Pfam" id="PF07980"/>
    </source>
</evidence>
<dbReference type="EMBL" id="BJYT01000032">
    <property type="protein sequence ID" value="GEO11902.1"/>
    <property type="molecule type" value="Genomic_DNA"/>
</dbReference>
<dbReference type="OrthoDB" id="5694214at2"/>
<dbReference type="SUPFAM" id="SSF48452">
    <property type="entry name" value="TPR-like"/>
    <property type="match status" value="1"/>
</dbReference>
<comment type="caution">
    <text evidence="8">The sequence shown here is derived from an EMBL/GenBank/DDBJ whole genome shotgun (WGS) entry which is preliminary data.</text>
</comment>
<sequence length="525" mass="58822">MKKLLIASSSLLFFTLIFTMCKRQLDLKPLGELTEQTFYQTEGDFEAASLSPYATLLTYYFDQMGNGWYQPVLWPDDDVTVRSNGNDDIEDFNWLPGNGNFTSMWQTSYKGVQRANVILEQLPKAEKFADVSKKVRFEAEAKFMRAYFNFVLAVNWGTPPLVTSTVKSVDQTRLPNSQPGEIWDLIVADLTFAKQNLPATWNSANTGRATSGSASGLLGRVLLYRAQWENKPALYTAADAEFTSIISSNRYNLRPNFADNFALATENNSESLFEIQFALGRGNNWFPNEDGGGSGTGRYIMWRAACEQGICADGANAVGYGFMHAVKPLQDAFEPNDPRRVQTIFREGDPFPSTATPIFKAAWSVTGSTPSKYVLGDKTGNEINGQPNMGVNNERVLRYADILLMSAECKILGPTMDLAGAAALINRVRRRADPTGNILADRPATASKDQMFKFLMQERRVELAFEGHRYNDLVRWHRAGLINIKTDINFGRTPANNNWNVRNLLKPIPQRELDLNNNLKQNPGY</sequence>
<dbReference type="RefSeq" id="WP_147206030.1">
    <property type="nucleotide sequence ID" value="NZ_BJYT01000032.1"/>
</dbReference>
<accession>A0A512BIU9</accession>
<feature type="domain" description="SusD-like N-terminal" evidence="7">
    <location>
        <begin position="92"/>
        <end position="223"/>
    </location>
</feature>
<name>A0A512BIU9_9BACT</name>
<dbReference type="GO" id="GO:0009279">
    <property type="term" value="C:cell outer membrane"/>
    <property type="evidence" value="ECO:0007669"/>
    <property type="project" value="UniProtKB-SubCell"/>
</dbReference>
<evidence type="ECO:0000256" key="1">
    <source>
        <dbReference type="ARBA" id="ARBA00004442"/>
    </source>
</evidence>
<keyword evidence="5" id="KW-0998">Cell outer membrane</keyword>
<dbReference type="Proteomes" id="UP000321513">
    <property type="component" value="Unassembled WGS sequence"/>
</dbReference>
<evidence type="ECO:0000313" key="9">
    <source>
        <dbReference type="Proteomes" id="UP000321513"/>
    </source>
</evidence>
<dbReference type="AlphaFoldDB" id="A0A512BIU9"/>
<comment type="similarity">
    <text evidence="2">Belongs to the SusD family.</text>
</comment>
<organism evidence="8 9">
    <name type="scientific">Segetibacter aerophilus</name>
    <dbReference type="NCBI Taxonomy" id="670293"/>
    <lineage>
        <taxon>Bacteria</taxon>
        <taxon>Pseudomonadati</taxon>
        <taxon>Bacteroidota</taxon>
        <taxon>Chitinophagia</taxon>
        <taxon>Chitinophagales</taxon>
        <taxon>Chitinophagaceae</taxon>
        <taxon>Segetibacter</taxon>
    </lineage>
</organism>